<dbReference type="GO" id="GO:0033922">
    <property type="term" value="F:peptidoglycan beta-N-acetylmuramidase activity"/>
    <property type="evidence" value="ECO:0007669"/>
    <property type="project" value="InterPro"/>
</dbReference>
<dbReference type="Proteomes" id="UP000292085">
    <property type="component" value="Unassembled WGS sequence"/>
</dbReference>
<dbReference type="EMBL" id="SGIS01000001">
    <property type="protein sequence ID" value="RZF66497.1"/>
    <property type="molecule type" value="Genomic_DNA"/>
</dbReference>
<dbReference type="InterPro" id="IPR008302">
    <property type="entry name" value="NamZ"/>
</dbReference>
<sequence length="400" mass="44164">MTFGIDRLLADAALRKPLEGKRVALLAHPASVTEDLTHSLDALVAAGVNVSAVFGPQHGVRGDLQDNMMESPDFTDPTYGVPVFSLYGEVRRPTEASMATFDVMLVDLQDLGTRIYTFITTLRYVLEAAAEHGKAVWVLDRPNPAGRPIEGLTLRPGWESFVGAGAMPMRHGLTMGELGHWFVHTLGLDVEYRVIAMEGWAPGAAPGFGWPVDRLWINPSPNAPNLNMARAYPGTVMLEGTTLSEGRGTTRPLELFGAPDINAKAVIAEMQRLAPDWLAGCALRDIWFQPTFHKHVGQLCNGVHIHAEGRFYDHAAFKPWRLQALAFKAIRALMPDYPLWRDFPYEYAFGKLAIDVINGGPALREWVDDSAATPGDFDSLTRPDEADWAAESRDFRLYPD</sequence>
<feature type="domain" description="Peptidoglycan beta-N-acetylmuramidase NamZ C-terminal" evidence="2">
    <location>
        <begin position="231"/>
        <end position="398"/>
    </location>
</feature>
<evidence type="ECO:0000259" key="1">
    <source>
        <dbReference type="Pfam" id="PF07075"/>
    </source>
</evidence>
<evidence type="ECO:0000259" key="2">
    <source>
        <dbReference type="Pfam" id="PF20732"/>
    </source>
</evidence>
<dbReference type="Gene3D" id="3.90.1150.140">
    <property type="match status" value="1"/>
</dbReference>
<evidence type="ECO:0000313" key="3">
    <source>
        <dbReference type="EMBL" id="RZF66497.1"/>
    </source>
</evidence>
<accession>A0A4Q6Y9I6</accession>
<protein>
    <submittedName>
        <fullName evidence="3">DUF1343 domain-containing protein</fullName>
    </submittedName>
</protein>
<keyword evidence="4" id="KW-1185">Reference proteome</keyword>
<dbReference type="PIRSF" id="PIRSF016719">
    <property type="entry name" value="UCP016719"/>
    <property type="match status" value="1"/>
</dbReference>
<dbReference type="AlphaFoldDB" id="A0A4Q6Y9I6"/>
<dbReference type="InterPro" id="IPR048502">
    <property type="entry name" value="NamZ_N"/>
</dbReference>
<dbReference type="PANTHER" id="PTHR42915:SF1">
    <property type="entry name" value="PEPTIDOGLYCAN BETA-N-ACETYLMURAMIDASE NAMZ"/>
    <property type="match status" value="1"/>
</dbReference>
<comment type="caution">
    <text evidence="3">The sequence shown here is derived from an EMBL/GenBank/DDBJ whole genome shotgun (WGS) entry which is preliminary data.</text>
</comment>
<dbReference type="OrthoDB" id="9801061at2"/>
<feature type="domain" description="Peptidoglycan beta-N-acetylmuramidase NamZ N-terminal" evidence="1">
    <location>
        <begin position="23"/>
        <end position="226"/>
    </location>
</feature>
<name>A0A4Q6Y9I6_9SPHN</name>
<dbReference type="Pfam" id="PF20732">
    <property type="entry name" value="NamZ_C"/>
    <property type="match status" value="1"/>
</dbReference>
<organism evidence="3 4">
    <name type="scientific">Sphingomonas populi</name>
    <dbReference type="NCBI Taxonomy" id="2484750"/>
    <lineage>
        <taxon>Bacteria</taxon>
        <taxon>Pseudomonadati</taxon>
        <taxon>Pseudomonadota</taxon>
        <taxon>Alphaproteobacteria</taxon>
        <taxon>Sphingomonadales</taxon>
        <taxon>Sphingomonadaceae</taxon>
        <taxon>Sphingomonas</taxon>
    </lineage>
</organism>
<dbReference type="PANTHER" id="PTHR42915">
    <property type="entry name" value="HYPOTHETICAL 460 KDA PROTEIN IN FEUA-SIGW INTERGENIC REGION [PRECURSOR]"/>
    <property type="match status" value="1"/>
</dbReference>
<reference evidence="3 4" key="1">
    <citation type="submission" date="2019-02" db="EMBL/GenBank/DDBJ databases">
        <authorList>
            <person name="Li Y."/>
        </authorList>
    </citation>
    <scope>NUCLEOTIDE SEQUENCE [LARGE SCALE GENOMIC DNA]</scope>
    <source>
        <strain evidence="3 4">3-7</strain>
    </source>
</reference>
<gene>
    <name evidence="3" type="ORF">EWE75_01185</name>
</gene>
<dbReference type="InterPro" id="IPR048503">
    <property type="entry name" value="NamZ_C"/>
</dbReference>
<dbReference type="Gene3D" id="3.40.50.12170">
    <property type="entry name" value="Uncharacterised protein PF07075, DUF1343"/>
    <property type="match status" value="1"/>
</dbReference>
<dbReference type="RefSeq" id="WP_130154851.1">
    <property type="nucleotide sequence ID" value="NZ_SGIS01000001.1"/>
</dbReference>
<proteinExistence type="predicted"/>
<dbReference type="Pfam" id="PF07075">
    <property type="entry name" value="NamZ_N"/>
    <property type="match status" value="1"/>
</dbReference>
<evidence type="ECO:0000313" key="4">
    <source>
        <dbReference type="Proteomes" id="UP000292085"/>
    </source>
</evidence>